<dbReference type="Proteomes" id="UP000698800">
    <property type="component" value="Unassembled WGS sequence"/>
</dbReference>
<sequence>MLCDPCHKRDRIAKAEARELDAHAEYLTTGTEGDRRAWKHAQRALERLEARQESGGRGAGGAASRVEMGDSERWK</sequence>
<feature type="region of interest" description="Disordered" evidence="1">
    <location>
        <begin position="48"/>
        <end position="75"/>
    </location>
</feature>
<organism evidence="2 3">
    <name type="scientific">Glutinoglossum americanum</name>
    <dbReference type="NCBI Taxonomy" id="1670608"/>
    <lineage>
        <taxon>Eukaryota</taxon>
        <taxon>Fungi</taxon>
        <taxon>Dikarya</taxon>
        <taxon>Ascomycota</taxon>
        <taxon>Pezizomycotina</taxon>
        <taxon>Geoglossomycetes</taxon>
        <taxon>Geoglossales</taxon>
        <taxon>Geoglossaceae</taxon>
        <taxon>Glutinoglossum</taxon>
    </lineage>
</organism>
<proteinExistence type="predicted"/>
<keyword evidence="3" id="KW-1185">Reference proteome</keyword>
<name>A0A9P8I3F3_9PEZI</name>
<dbReference type="EMBL" id="JAGHQL010000186">
    <property type="protein sequence ID" value="KAH0536692.1"/>
    <property type="molecule type" value="Genomic_DNA"/>
</dbReference>
<evidence type="ECO:0000313" key="3">
    <source>
        <dbReference type="Proteomes" id="UP000698800"/>
    </source>
</evidence>
<reference evidence="2" key="1">
    <citation type="submission" date="2021-03" db="EMBL/GenBank/DDBJ databases">
        <title>Comparative genomics and phylogenomic investigation of the class Geoglossomycetes provide insights into ecological specialization and systematics.</title>
        <authorList>
            <person name="Melie T."/>
            <person name="Pirro S."/>
            <person name="Miller A.N."/>
            <person name="Quandt A."/>
        </authorList>
    </citation>
    <scope>NUCLEOTIDE SEQUENCE</scope>
    <source>
        <strain evidence="2">GBOQ0MN5Z8</strain>
    </source>
</reference>
<protein>
    <submittedName>
        <fullName evidence="2">Uncharacterized protein</fullName>
    </submittedName>
</protein>
<evidence type="ECO:0000313" key="2">
    <source>
        <dbReference type="EMBL" id="KAH0536692.1"/>
    </source>
</evidence>
<gene>
    <name evidence="2" type="ORF">FGG08_006458</name>
</gene>
<comment type="caution">
    <text evidence="2">The sequence shown here is derived from an EMBL/GenBank/DDBJ whole genome shotgun (WGS) entry which is preliminary data.</text>
</comment>
<evidence type="ECO:0000256" key="1">
    <source>
        <dbReference type="SAM" id="MobiDB-lite"/>
    </source>
</evidence>
<dbReference type="AlphaFoldDB" id="A0A9P8I3F3"/>
<accession>A0A9P8I3F3</accession>